<protein>
    <submittedName>
        <fullName evidence="2">Uncharacterized protein</fullName>
    </submittedName>
</protein>
<feature type="compositionally biased region" description="Polar residues" evidence="1">
    <location>
        <begin position="87"/>
        <end position="101"/>
    </location>
</feature>
<dbReference type="AlphaFoldDB" id="A0A4Y7J570"/>
<keyword evidence="3" id="KW-1185">Reference proteome</keyword>
<name>A0A4Y7J570_PAPSO</name>
<organism evidence="2 3">
    <name type="scientific">Papaver somniferum</name>
    <name type="common">Opium poppy</name>
    <dbReference type="NCBI Taxonomy" id="3469"/>
    <lineage>
        <taxon>Eukaryota</taxon>
        <taxon>Viridiplantae</taxon>
        <taxon>Streptophyta</taxon>
        <taxon>Embryophyta</taxon>
        <taxon>Tracheophyta</taxon>
        <taxon>Spermatophyta</taxon>
        <taxon>Magnoliopsida</taxon>
        <taxon>Ranunculales</taxon>
        <taxon>Papaveraceae</taxon>
        <taxon>Papaveroideae</taxon>
        <taxon>Papaver</taxon>
    </lineage>
</organism>
<dbReference type="Gramene" id="RZC55091">
    <property type="protein sequence ID" value="RZC55091"/>
    <property type="gene ID" value="C5167_013950"/>
</dbReference>
<reference evidence="2 3" key="1">
    <citation type="journal article" date="2018" name="Science">
        <title>The opium poppy genome and morphinan production.</title>
        <authorList>
            <person name="Guo L."/>
            <person name="Winzer T."/>
            <person name="Yang X."/>
            <person name="Li Y."/>
            <person name="Ning Z."/>
            <person name="He Z."/>
            <person name="Teodor R."/>
            <person name="Lu Y."/>
            <person name="Bowser T.A."/>
            <person name="Graham I.A."/>
            <person name="Ye K."/>
        </authorList>
    </citation>
    <scope>NUCLEOTIDE SEQUENCE [LARGE SCALE GENOMIC DNA]</scope>
    <source>
        <strain evidence="3">cv. HN1</strain>
        <tissue evidence="2">Leaves</tissue>
    </source>
</reference>
<proteinExistence type="predicted"/>
<evidence type="ECO:0000313" key="3">
    <source>
        <dbReference type="Proteomes" id="UP000316621"/>
    </source>
</evidence>
<dbReference type="EMBL" id="CM010717">
    <property type="protein sequence ID" value="RZC55091.1"/>
    <property type="molecule type" value="Genomic_DNA"/>
</dbReference>
<sequence length="113" mass="12395">MLGFLDSASLPTGVMTAVTNGASSSQKQLSSTEQDYWNNWNTMEKYFSEDRSMPASKRLRLNGTELSIATDEASDIIVIEPSATNMNQPHKWFNGQTSNATVKGKDKATISNT</sequence>
<evidence type="ECO:0000256" key="1">
    <source>
        <dbReference type="SAM" id="MobiDB-lite"/>
    </source>
</evidence>
<feature type="region of interest" description="Disordered" evidence="1">
    <location>
        <begin position="87"/>
        <end position="113"/>
    </location>
</feature>
<dbReference type="Proteomes" id="UP000316621">
    <property type="component" value="Chromosome 3"/>
</dbReference>
<accession>A0A4Y7J570</accession>
<gene>
    <name evidence="2" type="ORF">C5167_013950</name>
</gene>
<feature type="compositionally biased region" description="Basic and acidic residues" evidence="1">
    <location>
        <begin position="103"/>
        <end position="113"/>
    </location>
</feature>
<evidence type="ECO:0000313" key="2">
    <source>
        <dbReference type="EMBL" id="RZC55091.1"/>
    </source>
</evidence>